<sequence length="629" mass="74121">MLAYFPSLYPDELLYSWFSRYHEHSGNTSPKQTMKELFGSASVVAVVDLPANLSAFHKNIKQFHPPNLKEMINQHTLFKYYTFFQSNEVQQKATDYMKYGDKPGTIHMFLGIVASTIKDWQYIRFCTSCVKQDRANYGEAYWHVSHQLPKVHYCHIHQEPLQNSNVKLRNPHKHEFVSAEKAELEILYLISLHSKKTQWHLHKLAEESLNLIINNTPFDIKDIQTVYKYLMQINGYANHLGKVHQQYFTKQFKLYYGEEFLSLVDCDFDEQSDTSWLRSIVRKHRKAFHPVQHLLLLNFLGTSVKELSNLKEKTYQPFGETPYYCLNPAADHYKEQVVTDISITTCTSTKKPIGTFTCSCGFVYSRRGPDVNEEDSFKVGRIKAFGDVWTVKLQGLLSKGLSYYASAQILECDYATVKKYAERQHIYTKTDDDPVQRLKVIKEFEWTNLLKEHPNLSIKQLRKLAPALYAWHYRNDRQWLNDNHPKTHSKTYLNNRVDWQKRDLELLAKVKQAIKDLYAIEKPVYVNKSRVGKTIDRLSLLEKLLDKVPRTKTYLEVHLETREQYQIRRIKWACKVIYENNDEHVMEWKVRRLAGLKKELSTSLEQALQKEIRKYQEGGTRFEVKIMDI</sequence>
<dbReference type="RefSeq" id="WP_406583572.1">
    <property type="nucleotide sequence ID" value="NZ_JBJHQH010000035.1"/>
</dbReference>
<evidence type="ECO:0000259" key="2">
    <source>
        <dbReference type="Pfam" id="PF15978"/>
    </source>
</evidence>
<reference evidence="3 4" key="1">
    <citation type="submission" date="2024-11" db="EMBL/GenBank/DDBJ databases">
        <authorList>
            <person name="Lucas J.A."/>
        </authorList>
    </citation>
    <scope>NUCLEOTIDE SEQUENCE [LARGE SCALE GENOMIC DNA]</scope>
    <source>
        <strain evidence="3 4">Z 5.4</strain>
    </source>
</reference>
<protein>
    <submittedName>
        <fullName evidence="3">TnsD family transposase</fullName>
    </submittedName>
</protein>
<organism evidence="3 4">
    <name type="scientific">Bacillus salipaludis</name>
    <dbReference type="NCBI Taxonomy" id="2547811"/>
    <lineage>
        <taxon>Bacteria</taxon>
        <taxon>Bacillati</taxon>
        <taxon>Bacillota</taxon>
        <taxon>Bacilli</taxon>
        <taxon>Bacillales</taxon>
        <taxon>Bacillaceae</taxon>
        <taxon>Bacillus</taxon>
    </lineage>
</organism>
<feature type="domain" description="TniQ" evidence="1">
    <location>
        <begin position="4"/>
        <end position="161"/>
    </location>
</feature>
<accession>A0ABW8RP94</accession>
<evidence type="ECO:0000259" key="1">
    <source>
        <dbReference type="Pfam" id="PF06527"/>
    </source>
</evidence>
<dbReference type="Proteomes" id="UP001623041">
    <property type="component" value="Unassembled WGS sequence"/>
</dbReference>
<dbReference type="InterPro" id="IPR009492">
    <property type="entry name" value="TniQ"/>
</dbReference>
<dbReference type="Pfam" id="PF15978">
    <property type="entry name" value="TnsD"/>
    <property type="match status" value="1"/>
</dbReference>
<gene>
    <name evidence="3" type="ORF">ACJEBI_27405</name>
</gene>
<proteinExistence type="predicted"/>
<dbReference type="Pfam" id="PF06527">
    <property type="entry name" value="TniQ"/>
    <property type="match status" value="1"/>
</dbReference>
<keyword evidence="4" id="KW-1185">Reference proteome</keyword>
<dbReference type="EMBL" id="JBJHQH010000035">
    <property type="protein sequence ID" value="MFK9095168.1"/>
    <property type="molecule type" value="Genomic_DNA"/>
</dbReference>
<name>A0ABW8RP94_9BACI</name>
<comment type="caution">
    <text evidence="3">The sequence shown here is derived from an EMBL/GenBank/DDBJ whole genome shotgun (WGS) entry which is preliminary data.</text>
</comment>
<dbReference type="InterPro" id="IPR032750">
    <property type="entry name" value="TnsD_C"/>
</dbReference>
<evidence type="ECO:0000313" key="3">
    <source>
        <dbReference type="EMBL" id="MFK9095168.1"/>
    </source>
</evidence>
<evidence type="ECO:0000313" key="4">
    <source>
        <dbReference type="Proteomes" id="UP001623041"/>
    </source>
</evidence>
<feature type="domain" description="Transposon Tn7 transposition protein TnsD C-terminal" evidence="2">
    <location>
        <begin position="212"/>
        <end position="555"/>
    </location>
</feature>